<name>A0A9X1VN11_9FLAO</name>
<comment type="caution">
    <text evidence="2">The sequence shown here is derived from an EMBL/GenBank/DDBJ whole genome shotgun (WGS) entry which is preliminary data.</text>
</comment>
<evidence type="ECO:0000313" key="3">
    <source>
        <dbReference type="Proteomes" id="UP001139369"/>
    </source>
</evidence>
<gene>
    <name evidence="2" type="ORF">MC378_10205</name>
</gene>
<dbReference type="EMBL" id="JAKQYM010000007">
    <property type="protein sequence ID" value="MCI2229539.1"/>
    <property type="molecule type" value="Genomic_DNA"/>
</dbReference>
<feature type="chain" id="PRO_5040786787" description="Secreted protein" evidence="1">
    <location>
        <begin position="23"/>
        <end position="223"/>
    </location>
</feature>
<protein>
    <recommendedName>
        <fullName evidence="4">Secreted protein</fullName>
    </recommendedName>
</protein>
<sequence length="223" mass="24978">MNKAFKLITFLCFLFLTTVISAQLDNSNSTKEKGKIKAIVLNNSKEVSKPKAIELKGNNGFKSAYDKEKEKLQKQQKEDNLKNKGILTKAKLSEERFLKSFQKINGQYQYPKIDQDLGSFRTNSKSVNIICRDFQYPDGDRVSILVNNIPVIVNITLRQSYQSFNIPLEVGINRIAFKALNQGSSGPNTAAFKVYNDAGMLLSSNEWNLATGAKATLVIAKDK</sequence>
<evidence type="ECO:0000256" key="1">
    <source>
        <dbReference type="SAM" id="SignalP"/>
    </source>
</evidence>
<keyword evidence="1" id="KW-0732">Signal</keyword>
<evidence type="ECO:0008006" key="4">
    <source>
        <dbReference type="Google" id="ProtNLM"/>
    </source>
</evidence>
<evidence type="ECO:0000313" key="2">
    <source>
        <dbReference type="EMBL" id="MCI2229539.1"/>
    </source>
</evidence>
<organism evidence="2 3">
    <name type="scientific">Polaribacter marinus</name>
    <dbReference type="NCBI Taxonomy" id="2916838"/>
    <lineage>
        <taxon>Bacteria</taxon>
        <taxon>Pseudomonadati</taxon>
        <taxon>Bacteroidota</taxon>
        <taxon>Flavobacteriia</taxon>
        <taxon>Flavobacteriales</taxon>
        <taxon>Flavobacteriaceae</taxon>
    </lineage>
</organism>
<keyword evidence="3" id="KW-1185">Reference proteome</keyword>
<reference evidence="2" key="1">
    <citation type="submission" date="2022-02" db="EMBL/GenBank/DDBJ databases">
        <title>Polaribacter sp. MSW13, isolated from seawater.</title>
        <authorList>
            <person name="Kristyanto S."/>
            <person name="Jung J."/>
            <person name="Jeon C.O."/>
        </authorList>
    </citation>
    <scope>NUCLEOTIDE SEQUENCE</scope>
    <source>
        <strain evidence="2">MSW13</strain>
    </source>
</reference>
<dbReference type="RefSeq" id="WP_242178665.1">
    <property type="nucleotide sequence ID" value="NZ_JAKQYM010000007.1"/>
</dbReference>
<dbReference type="AlphaFoldDB" id="A0A9X1VN11"/>
<feature type="signal peptide" evidence="1">
    <location>
        <begin position="1"/>
        <end position="22"/>
    </location>
</feature>
<dbReference type="Proteomes" id="UP001139369">
    <property type="component" value="Unassembled WGS sequence"/>
</dbReference>
<accession>A0A9X1VN11</accession>
<proteinExistence type="predicted"/>